<gene>
    <name evidence="19" type="primary">SCAF8</name>
    <name evidence="19" type="ORF">AWC38_SpisGene490</name>
</gene>
<feature type="compositionally biased region" description="Pro residues" evidence="14">
    <location>
        <begin position="786"/>
        <end position="806"/>
    </location>
</feature>
<keyword evidence="15" id="KW-0812">Transmembrane</keyword>
<dbReference type="InterPro" id="IPR006569">
    <property type="entry name" value="CID_dom"/>
</dbReference>
<comment type="caution">
    <text evidence="19">The sequence shown here is derived from an EMBL/GenBank/DDBJ whole genome shotgun (WGS) entry which is preliminary data.</text>
</comment>
<dbReference type="PROSITE" id="PS51391">
    <property type="entry name" value="CID"/>
    <property type="match status" value="1"/>
</dbReference>
<feature type="compositionally biased region" description="Polar residues" evidence="14">
    <location>
        <begin position="257"/>
        <end position="275"/>
    </location>
</feature>
<dbReference type="SMART" id="SM00184">
    <property type="entry name" value="RING"/>
    <property type="match status" value="2"/>
</dbReference>
<dbReference type="Pfam" id="PF02493">
    <property type="entry name" value="MORN"/>
    <property type="match status" value="5"/>
</dbReference>
<feature type="compositionally biased region" description="Basic and acidic residues" evidence="14">
    <location>
        <begin position="1187"/>
        <end position="1204"/>
    </location>
</feature>
<keyword evidence="2" id="KW-0597">Phosphoprotein</keyword>
<feature type="compositionally biased region" description="Low complexity" evidence="14">
    <location>
        <begin position="2123"/>
        <end position="2136"/>
    </location>
</feature>
<evidence type="ECO:0000256" key="10">
    <source>
        <dbReference type="ARBA" id="ARBA00023242"/>
    </source>
</evidence>
<feature type="coiled-coil region" evidence="13">
    <location>
        <begin position="208"/>
        <end position="249"/>
    </location>
</feature>
<dbReference type="Gene3D" id="2.20.110.10">
    <property type="entry name" value="Histone H3 K4-specific methyltransferase SET7/9 N-terminal domain"/>
    <property type="match status" value="2"/>
</dbReference>
<keyword evidence="5 11" id="KW-0863">Zinc-finger</keyword>
<dbReference type="GO" id="GO:0006366">
    <property type="term" value="P:transcription by RNA polymerase II"/>
    <property type="evidence" value="ECO:0007669"/>
    <property type="project" value="InterPro"/>
</dbReference>
<feature type="compositionally biased region" description="Polar residues" evidence="14">
    <location>
        <begin position="2047"/>
        <end position="2059"/>
    </location>
</feature>
<keyword evidence="10" id="KW-0539">Nucleus</keyword>
<feature type="region of interest" description="Disordered" evidence="14">
    <location>
        <begin position="680"/>
        <end position="713"/>
    </location>
</feature>
<feature type="region of interest" description="Disordered" evidence="14">
    <location>
        <begin position="1392"/>
        <end position="1436"/>
    </location>
</feature>
<dbReference type="SMART" id="SM00360">
    <property type="entry name" value="RRM"/>
    <property type="match status" value="1"/>
</dbReference>
<feature type="compositionally biased region" description="Basic and acidic residues" evidence="14">
    <location>
        <begin position="1167"/>
        <end position="1176"/>
    </location>
</feature>
<dbReference type="CDD" id="cd16983">
    <property type="entry name" value="CID_SCAF8_like"/>
    <property type="match status" value="1"/>
</dbReference>
<evidence type="ECO:0000256" key="15">
    <source>
        <dbReference type="SAM" id="Phobius"/>
    </source>
</evidence>
<feature type="compositionally biased region" description="Basic and acidic residues" evidence="14">
    <location>
        <begin position="1039"/>
        <end position="1159"/>
    </location>
</feature>
<keyword evidence="8" id="KW-0238">DNA-binding</keyword>
<feature type="compositionally biased region" description="Basic and acidic residues" evidence="14">
    <location>
        <begin position="402"/>
        <end position="426"/>
    </location>
</feature>
<dbReference type="Gene3D" id="1.10.10.2360">
    <property type="match status" value="2"/>
</dbReference>
<keyword evidence="20" id="KW-1185">Reference proteome</keyword>
<evidence type="ECO:0000256" key="11">
    <source>
        <dbReference type="PROSITE-ProRule" id="PRU00175"/>
    </source>
</evidence>
<dbReference type="EMBL" id="LSMT01000003">
    <property type="protein sequence ID" value="PFX34541.1"/>
    <property type="molecule type" value="Genomic_DNA"/>
</dbReference>
<sequence length="2853" mass="320881">MDGKRPHLKDVLNNLATTLLMYGAAVLMTLAGMVSAPVAFDMSMLSTIYETKPPISKAKVASVTRLAVKAIKYYKHVVQSIEKFAQKCRQEYKVPALYVMDSVIRQSRHQFGAEKDVYGPRFAKNIKPTFQHIFRCTPEEQCWRGIHRPSPPHPLVLPFIPSFLHLPCCVEIRDSAESEVPPATETVNASAVELSENQVNLVMTNPVAANLEEQQQEHIKQIQLLQQKLQEQQRINEQQQQQLRQQQLLPPGVVTVPQETQSPHQMESGVSATVESQRRGKPPPGLGQQQPKFQLQPEVYAQIQALTGMNIRMPQANQSAAPDSSTSSSQVLVPQGNGDDSLQPNQITGFADGSDFGPSSGMPGWPPHEINPGTQLGPQPGDERRPTLIDDFDYGDDDDDDARIAEQRRHLMEEERRLSQETRPRMGDLQGDFQSTFRPIGEPHDRHPDPAGPFGRRSPDLHSRERSPGYYHRSRSPRRRSRSPRWRDRSPRRRSRSPHGRDRERDRDRDRDRDRGRNRDRDRDWYKDRDSDREREKERGRGSDKEVEKRKDWIPAPKKETLSVCSTTIWVGHLAKMVMKENLLELFETKKFTVSSIDMVPPRGCAYVVMAERQEASKVLVTLKNERLHGNSLKLAWAPGKGVKGREYKEHFDTEQGVAFIPWGKLGANVDLQALSEGSWIDPETVPPGHQNTTKEGSEAGSADTNTFKDDKDLGNMSQEELMKLAAAQAATNEKSSEQPQAVNAIGQPPPHVPPPGPHMFPGHPPMIPPPMMMQHPFPGARLPPNMVPPGAPPPHISGVPPPNIGGPPLHQFNPTRPPTVGTHKGPPGPSPNVGRPQEGGQFQSEKSRFPSSGLPQDSSQFPPKDEDGQLAPHHQGRLHEANQFPPHHPGRPHERGQHPSHNPVRPQDGPPFPHHPGRFPDTHLPPMHHGPHPFRPHHIRMPRFHPGGARFPHDLPSLVPTGGPMRPPDFGPSGPNPWGPGHGPMRGPPPHGIPPPGWPESRPPEDAHNSEAPEEWNEQRKKEGEEPKEEINTVNPDKSLDIPNEERDRRPRREHEDRDRERARDRDRGRDRDDRDRRERDDRGRGRDWDDRFRGRVRDRERDRDRERGRDRDRDRDDRRRERDDHRSNRNVNGERDASTDGPRRRSRFEPLEQKPDPTELQTGERNTKEIKEASVDESSVNPRNLEIESRGDEGEIVEGNDKEGFDNVNALMDSEDGSFPNDCQTINVPQNNGENIPNDIGMVNIPQYNGAISIPTDVNTESIPKDVDAVNTHTEIASDNGSKVMENVDTTRGFYEQNSSKETVNLLNPDIKTDDEVDQATEESLGDQVWGCTSVRKERLQNITAMNVYCKNSTDELRLEDYNYLKKSTGTITTGMTVTSSSIWGRPTLSSFGAKKTEQKSSARNPVSRANQESRSSSGVVFTSPMSTDPSTVSAQVQQPSHRFSFSPIINFTAQTSADPREVFLPPADEAGPAPTLTVLEGKELMDSLLESIVKCMQIQNSLYRLVLLKLERWPVEPKDGNDALPGPKASNRKSTGKNQDCDPGTLLRELTAPLEALMRSAEIQRGLFQRMIAVNSMIADESAEPPNDDVSSREGQESNQLNMLTVLSKLEEIAFRTKMPCYYARNPFTSQEVKAITSDDVVHHVCQDKRPFSKAVSIRASGQRELPHGYGSLKTVTGKLLYTGDWCRGKRHGKGEGFILSVTKVDSSPVAIDHGIYSGGWKNNMRHGKGKMTFVSGVEYDGQWQYDKMTGYGTLKFPDGTIQEGTLRDGSLDGCVLFTWPHGVTEYREYRRGQGQLTCSKIDKETAVRLTQMSYIRSQLLALRECAADLKEENSTLKDELNTLRAGQAELNTKHKAALLELRKWFDVQRELDSEKLQKEFEQKVKDAEESKSKSSERIRELEKELEEAKGGQLCQICFENPRDCIIMPCTHLLYCRACVAEHKRKGKKLKKWETIGTRPIQFRTTVSLSNDVGYNERFQAIVMMDVYTNKSIEELRFEDYEYRNRIRAQKEPFAKSSSTTCPSSTAGRNENYFRTIAGGSSLSTSSDLRTMSTGYSKPHSSQPSCFPCSSPYINTSSAYEYRPTSPSYSPTSPSYSPTSPSYSPTSPSYSPTLPIYGRTSPNYSPSTPTYSPSSPINGFSSSYSAVRRNSFWSFLEGFDAANWDPTDIEVQINETCKTEKRLIKKKGVVHSVSGRQCSVGLYDDNRTVLVSVDNIDPVELHRKDKCKVVFGDECSIRGTLINIDNPDGILKLERTEQLRVFPLKFLAKLGRARPQFGSFETPSIKKRKDKPVKSLFDSSVKEENVTPMIIESSAESVDAQLPQSSEQDFFRESIVDPTTKASAHPQVEKEKGQTLTVSEGKQLSEALLKSIMKCIQIQNSLYRLVLLQITGRASCSSSQPNSDVLGNVRTSEIHEAPNESSTAGENFKHDTKVLLSDLKRPLEALMRCLSIQKTLFQRLTAVSLATLELSTGNLEMKSKPRADNLAMQSFLEEVSFKNSMQCGYVRNPFTNKQPKASTTEDVVQHVYHDKLLFSGAAVTNYNASSQRKLPHGHGSLKTVMGETVYTGDWCKGKRDGVGKGLILSSPCDNPATAKHGLYNGGWKNNMRHGHGKMMFSSGAIYEGQWQYDKMTGFGTLTLSDGTVQEGSWKDGCLDGCLQFTWPHGVTEFREYDERRGLLSSCAIEKETAQKLSQMRSIQSKISNMSECVTQLKAEKLRLSEQLGMHKMVQTELRSHYHTAMFEIRETFKEQLERDCTEKREEFEKNLNKVEEPEAESDQKVIDLKMKLEKSRSSVLCQKCTQQPRDCVIMPCGHFLYCRTCVKELMKGSHVKCPSCRRAVTAQLFCNLNH</sequence>
<feature type="coiled-coil region" evidence="13">
    <location>
        <begin position="1823"/>
        <end position="1850"/>
    </location>
</feature>
<feature type="domain" description="RRM" evidence="17">
    <location>
        <begin position="567"/>
        <end position="640"/>
    </location>
</feature>
<dbReference type="InterPro" id="IPR041980">
    <property type="entry name" value="KOW_Spt5_6_metazoa"/>
</dbReference>
<evidence type="ECO:0000256" key="4">
    <source>
        <dbReference type="ARBA" id="ARBA00022737"/>
    </source>
</evidence>
<dbReference type="GO" id="GO:0003723">
    <property type="term" value="F:RNA binding"/>
    <property type="evidence" value="ECO:0007669"/>
    <property type="project" value="UniProtKB-UniRule"/>
</dbReference>
<dbReference type="SMART" id="SM00582">
    <property type="entry name" value="RPR"/>
    <property type="match status" value="1"/>
</dbReference>
<dbReference type="Pfam" id="PF23288">
    <property type="entry name" value="KOW6_SPT5"/>
    <property type="match status" value="1"/>
</dbReference>
<evidence type="ECO:0000313" key="19">
    <source>
        <dbReference type="EMBL" id="PFX34541.1"/>
    </source>
</evidence>
<feature type="compositionally biased region" description="Basic and acidic residues" evidence="14">
    <location>
        <begin position="499"/>
        <end position="552"/>
    </location>
</feature>
<dbReference type="InterPro" id="IPR000684">
    <property type="entry name" value="RNA_pol_II_repeat_euk"/>
</dbReference>
<dbReference type="Gene3D" id="1.25.40.90">
    <property type="match status" value="1"/>
</dbReference>
<feature type="compositionally biased region" description="Basic residues" evidence="14">
    <location>
        <begin position="930"/>
        <end position="944"/>
    </location>
</feature>
<feature type="region of interest" description="Disordered" evidence="14">
    <location>
        <begin position="255"/>
        <end position="293"/>
    </location>
</feature>
<dbReference type="Gene3D" id="3.30.40.10">
    <property type="entry name" value="Zinc/RING finger domain, C3HC4 (zinc finger)"/>
    <property type="match status" value="2"/>
</dbReference>
<feature type="compositionally biased region" description="Polar residues" evidence="14">
    <location>
        <begin position="338"/>
        <end position="348"/>
    </location>
</feature>
<dbReference type="PANTHER" id="PTHR23140:SF4">
    <property type="entry name" value="PROTEIN CBR-NRD-1"/>
    <property type="match status" value="1"/>
</dbReference>
<dbReference type="InterPro" id="IPR008942">
    <property type="entry name" value="ENTH_VHS"/>
</dbReference>
<evidence type="ECO:0000256" key="1">
    <source>
        <dbReference type="ARBA" id="ARBA00004123"/>
    </source>
</evidence>
<evidence type="ECO:0000256" key="7">
    <source>
        <dbReference type="ARBA" id="ARBA00022884"/>
    </source>
</evidence>
<dbReference type="SUPFAM" id="SSF57850">
    <property type="entry name" value="RING/U-box"/>
    <property type="match status" value="2"/>
</dbReference>
<feature type="compositionally biased region" description="Pro residues" evidence="14">
    <location>
        <begin position="748"/>
        <end position="772"/>
    </location>
</feature>
<feature type="compositionally biased region" description="Pro residues" evidence="14">
    <location>
        <begin position="987"/>
        <end position="999"/>
    </location>
</feature>
<feature type="compositionally biased region" description="Polar residues" evidence="14">
    <location>
        <begin position="841"/>
        <end position="862"/>
    </location>
</feature>
<dbReference type="InterPro" id="IPR003409">
    <property type="entry name" value="MORN"/>
</dbReference>
<evidence type="ECO:0000256" key="2">
    <source>
        <dbReference type="ARBA" id="ARBA00022553"/>
    </source>
</evidence>
<dbReference type="Proteomes" id="UP000225706">
    <property type="component" value="Unassembled WGS sequence"/>
</dbReference>
<feature type="compositionally biased region" description="Basic and acidic residues" evidence="14">
    <location>
        <begin position="1003"/>
        <end position="1032"/>
    </location>
</feature>
<keyword evidence="4" id="KW-0677">Repeat</keyword>
<dbReference type="PROSITE" id="PS50102">
    <property type="entry name" value="RRM"/>
    <property type="match status" value="1"/>
</dbReference>
<feature type="region of interest" description="Disordered" evidence="14">
    <location>
        <begin position="726"/>
        <end position="1204"/>
    </location>
</feature>
<feature type="coiled-coil region" evidence="13">
    <location>
        <begin position="1877"/>
        <end position="1915"/>
    </location>
</feature>
<keyword evidence="6" id="KW-0862">Zinc</keyword>
<feature type="compositionally biased region" description="Pro residues" evidence="14">
    <location>
        <begin position="966"/>
        <end position="979"/>
    </location>
</feature>
<feature type="transmembrane region" description="Helical" evidence="15">
    <location>
        <begin position="12"/>
        <end position="34"/>
    </location>
</feature>
<evidence type="ECO:0000259" key="16">
    <source>
        <dbReference type="PROSITE" id="PS50089"/>
    </source>
</evidence>
<evidence type="ECO:0000256" key="8">
    <source>
        <dbReference type="ARBA" id="ARBA00023125"/>
    </source>
</evidence>
<dbReference type="PROSITE" id="PS50089">
    <property type="entry name" value="ZF_RING_2"/>
    <property type="match status" value="1"/>
</dbReference>
<dbReference type="InterPro" id="IPR012677">
    <property type="entry name" value="Nucleotide-bd_a/b_plait_sf"/>
</dbReference>
<keyword evidence="13" id="KW-0175">Coiled coil</keyword>
<dbReference type="SMART" id="SM00698">
    <property type="entry name" value="MORN"/>
    <property type="match status" value="6"/>
</dbReference>
<dbReference type="STRING" id="50429.A0A2B4SXB9"/>
<evidence type="ECO:0000256" key="14">
    <source>
        <dbReference type="SAM" id="MobiDB-lite"/>
    </source>
</evidence>
<dbReference type="Pfam" id="PF13920">
    <property type="entry name" value="zf-C3HC4_3"/>
    <property type="match status" value="2"/>
</dbReference>
<dbReference type="Pfam" id="PF21240">
    <property type="entry name" value="Nup98_GLEBS"/>
    <property type="match status" value="1"/>
</dbReference>
<feature type="compositionally biased region" description="Polar residues" evidence="14">
    <location>
        <begin position="730"/>
        <end position="742"/>
    </location>
</feature>
<keyword evidence="7 12" id="KW-0694">RNA-binding</keyword>
<feature type="region of interest" description="Disordered" evidence="14">
    <location>
        <begin position="1519"/>
        <end position="1548"/>
    </location>
</feature>
<keyword evidence="3" id="KW-0479">Metal-binding</keyword>
<evidence type="ECO:0000259" key="17">
    <source>
        <dbReference type="PROSITE" id="PS50102"/>
    </source>
</evidence>
<dbReference type="InterPro" id="IPR051485">
    <property type="entry name" value="SR-CTD_assoc_factor"/>
</dbReference>
<dbReference type="GO" id="GO:0005634">
    <property type="term" value="C:nucleus"/>
    <property type="evidence" value="ECO:0007669"/>
    <property type="project" value="UniProtKB-SubCell"/>
</dbReference>
<evidence type="ECO:0000256" key="9">
    <source>
        <dbReference type="ARBA" id="ARBA00023163"/>
    </source>
</evidence>
<accession>A0A2B4SXB9</accession>
<feature type="compositionally biased region" description="Basic residues" evidence="14">
    <location>
        <begin position="472"/>
        <end position="498"/>
    </location>
</feature>
<keyword evidence="15" id="KW-1133">Transmembrane helix</keyword>
<evidence type="ECO:0000313" key="20">
    <source>
        <dbReference type="Proteomes" id="UP000225706"/>
    </source>
</evidence>
<feature type="domain" description="CID" evidence="18">
    <location>
        <begin position="33"/>
        <end position="197"/>
    </location>
</feature>
<keyword evidence="9" id="KW-0804">Transcription</keyword>
<feature type="compositionally biased region" description="Basic and acidic residues" evidence="14">
    <location>
        <begin position="457"/>
        <end position="467"/>
    </location>
</feature>
<dbReference type="Pfam" id="PF04818">
    <property type="entry name" value="CID"/>
    <property type="match status" value="1"/>
</dbReference>
<dbReference type="Pfam" id="PF23287">
    <property type="entry name" value="KOW7_SPT5"/>
    <property type="match status" value="1"/>
</dbReference>
<evidence type="ECO:0000256" key="12">
    <source>
        <dbReference type="PROSITE-ProRule" id="PRU00176"/>
    </source>
</evidence>
<protein>
    <submittedName>
        <fullName evidence="19">Protein SCAF8</fullName>
    </submittedName>
</protein>
<dbReference type="GO" id="GO:0003677">
    <property type="term" value="F:DNA binding"/>
    <property type="evidence" value="ECO:0007669"/>
    <property type="project" value="UniProtKB-KW"/>
</dbReference>
<dbReference type="SUPFAM" id="SSF54928">
    <property type="entry name" value="RNA-binding domain, RBD"/>
    <property type="match status" value="1"/>
</dbReference>
<evidence type="ECO:0000256" key="5">
    <source>
        <dbReference type="ARBA" id="ARBA00022771"/>
    </source>
</evidence>
<evidence type="ECO:0000256" key="13">
    <source>
        <dbReference type="SAM" id="Coils"/>
    </source>
</evidence>
<dbReference type="InterPro" id="IPR000504">
    <property type="entry name" value="RRM_dom"/>
</dbReference>
<organism evidence="19 20">
    <name type="scientific">Stylophora pistillata</name>
    <name type="common">Smooth cauliflower coral</name>
    <dbReference type="NCBI Taxonomy" id="50429"/>
    <lineage>
        <taxon>Eukaryota</taxon>
        <taxon>Metazoa</taxon>
        <taxon>Cnidaria</taxon>
        <taxon>Anthozoa</taxon>
        <taxon>Hexacorallia</taxon>
        <taxon>Scleractinia</taxon>
        <taxon>Astrocoeniina</taxon>
        <taxon>Pocilloporidae</taxon>
        <taxon>Stylophora</taxon>
    </lineage>
</organism>
<feature type="compositionally biased region" description="Polar residues" evidence="14">
    <location>
        <begin position="1404"/>
        <end position="1436"/>
    </location>
</feature>
<feature type="region of interest" description="Disordered" evidence="14">
    <location>
        <begin position="316"/>
        <end position="552"/>
    </location>
</feature>
<evidence type="ECO:0000256" key="6">
    <source>
        <dbReference type="ARBA" id="ARBA00022833"/>
    </source>
</evidence>
<dbReference type="OrthoDB" id="284854at2759"/>
<dbReference type="SUPFAM" id="SSF48464">
    <property type="entry name" value="ENTH/VHS domain"/>
    <property type="match status" value="1"/>
</dbReference>
<dbReference type="CDD" id="cd16449">
    <property type="entry name" value="RING-HC"/>
    <property type="match status" value="1"/>
</dbReference>
<dbReference type="GO" id="GO:0008270">
    <property type="term" value="F:zinc ion binding"/>
    <property type="evidence" value="ECO:0007669"/>
    <property type="project" value="UniProtKB-KW"/>
</dbReference>
<feature type="region of interest" description="Disordered" evidence="14">
    <location>
        <begin position="2087"/>
        <end position="2136"/>
    </location>
</feature>
<dbReference type="InterPro" id="IPR013083">
    <property type="entry name" value="Znf_RING/FYVE/PHD"/>
</dbReference>
<evidence type="ECO:0000259" key="18">
    <source>
        <dbReference type="PROSITE" id="PS51391"/>
    </source>
</evidence>
<proteinExistence type="predicted"/>
<evidence type="ECO:0000256" key="3">
    <source>
        <dbReference type="ARBA" id="ARBA00022723"/>
    </source>
</evidence>
<name>A0A2B4SXB9_STYPI</name>
<feature type="compositionally biased region" description="Low complexity" evidence="14">
    <location>
        <begin position="2087"/>
        <end position="2116"/>
    </location>
</feature>
<feature type="region of interest" description="Disordered" evidence="14">
    <location>
        <begin position="2047"/>
        <end position="2069"/>
    </location>
</feature>
<feature type="domain" description="RING-type" evidence="16">
    <location>
        <begin position="2800"/>
        <end position="2840"/>
    </location>
</feature>
<dbReference type="SUPFAM" id="SSF82185">
    <property type="entry name" value="Histone H3 K4-specific methyltransferase SET7/9 N-terminal domain"/>
    <property type="match status" value="2"/>
</dbReference>
<reference evidence="20" key="1">
    <citation type="journal article" date="2017" name="bioRxiv">
        <title>Comparative analysis of the genomes of Stylophora pistillata and Acropora digitifera provides evidence for extensive differences between species of corals.</title>
        <authorList>
            <person name="Voolstra C.R."/>
            <person name="Li Y."/>
            <person name="Liew Y.J."/>
            <person name="Baumgarten S."/>
            <person name="Zoccola D."/>
            <person name="Flot J.-F."/>
            <person name="Tambutte S."/>
            <person name="Allemand D."/>
            <person name="Aranda M."/>
        </authorList>
    </citation>
    <scope>NUCLEOTIDE SEQUENCE [LARGE SCALE GENOMIC DNA]</scope>
</reference>
<dbReference type="PANTHER" id="PTHR23140">
    <property type="entry name" value="RNA PROCESSING PROTEIN LD23810P"/>
    <property type="match status" value="1"/>
</dbReference>
<dbReference type="InterPro" id="IPR035979">
    <property type="entry name" value="RBD_domain_sf"/>
</dbReference>
<feature type="compositionally biased region" description="Acidic residues" evidence="14">
    <location>
        <begin position="390"/>
        <end position="401"/>
    </location>
</feature>
<comment type="subcellular location">
    <subcellularLocation>
        <location evidence="1">Nucleus</location>
    </subcellularLocation>
</comment>
<dbReference type="InterPro" id="IPR001841">
    <property type="entry name" value="Znf_RING"/>
</dbReference>
<dbReference type="PROSITE" id="PS00115">
    <property type="entry name" value="RNA_POL_II_REPEAT"/>
    <property type="match status" value="3"/>
</dbReference>
<dbReference type="InterPro" id="IPR057934">
    <property type="entry name" value="KOW_Spt5_7"/>
</dbReference>
<dbReference type="Gene3D" id="3.30.70.330">
    <property type="match status" value="1"/>
</dbReference>
<keyword evidence="15" id="KW-0472">Membrane</keyword>